<dbReference type="PANTHER" id="PTHR33697:SF1">
    <property type="entry name" value="TUDOR_PWWP_MBT SUPERFAMILY PROTEIN"/>
    <property type="match status" value="1"/>
</dbReference>
<evidence type="ECO:0000256" key="1">
    <source>
        <dbReference type="SAM" id="MobiDB-lite"/>
    </source>
</evidence>
<feature type="compositionally biased region" description="Polar residues" evidence="1">
    <location>
        <begin position="263"/>
        <end position="274"/>
    </location>
</feature>
<feature type="compositionally biased region" description="Low complexity" evidence="1">
    <location>
        <begin position="344"/>
        <end position="358"/>
    </location>
</feature>
<dbReference type="EMBL" id="JANAVB010023799">
    <property type="protein sequence ID" value="KAJ6823015.1"/>
    <property type="molecule type" value="Genomic_DNA"/>
</dbReference>
<dbReference type="Pfam" id="PF00855">
    <property type="entry name" value="PWWP"/>
    <property type="match status" value="1"/>
</dbReference>
<evidence type="ECO:0000313" key="5">
    <source>
        <dbReference type="Proteomes" id="UP001140949"/>
    </source>
</evidence>
<feature type="domain" description="PWWP" evidence="2">
    <location>
        <begin position="12"/>
        <end position="67"/>
    </location>
</feature>
<dbReference type="Proteomes" id="UP001140949">
    <property type="component" value="Unassembled WGS sequence"/>
</dbReference>
<sequence length="791" mass="87184">MGSCNQEIDVSAGSLVWVRRPNGTWWPGRVVGMDELPPGCSKPPRAGTPIKLLGREDGSMDWYNLDKSKRVKTFRCGEYDELIEKAKDRAARASRKSTEERKYVRRDDAILHALELEKAYYFDGNQRLSSAVNGSIITTDKKFGLQSNRYCKKAVYLARAPSSFEKSTQELFGSVVSFEHSDKYTPSGVHLMQRKQRTPNDSEDDATEGMKRMRDLQDLGIGMVLKSHEPNVHLQTQGSSDFDISDGASLSESDFDNEFSGAGTMNSSKDSTSSLKRKESKMVQAYENLRKKTRRRSLQKVWAGSTKTESNLVYHHSDIGGQSIQGVKSKVRDHKTTLEKPYFPSVVDDSPDSSSTSSEENLFDTKENNYIGAIGHSNTQSAAEDRKCSSKLELLANDLSGGFIDVPVVTGVDNESDPSPIFGPCPAARLISRSQKDQSNRCIQVGVVSQVSEGLGDSCSTGSATHVNHARQKIGRGASEWYSKGKRNLRYLSLSKNVDLLESYGHRDHQSDSCLVNRTKKSIMNSTSDESPTSDTSCQLKKCMLLSEVGNVPGERTPKVSSLDDGKHKFAGENGHVYSTDTVNACNSVPCARENGTCLSDEVLGTVMSGRVPLLHRHIRLPSRYRTSDQQGSVGSRLYDVELNVQTSYHGNRVPLVSLMSKLNGKAIIGHPITVEILANGLGSTSSINELLKDKANKGSKSEAKVKRFEQQSGATMFRCPLIKKSSYGKKLGFSPRKIRRLSSFTADNKKEDRRRSVVEKIGGPAVSCIPLRLVFSRLNEALSNSARPAN</sequence>
<dbReference type="CDD" id="cd05162">
    <property type="entry name" value="PWWP"/>
    <property type="match status" value="1"/>
</dbReference>
<dbReference type="PANTHER" id="PTHR33697">
    <property type="entry name" value="T17B22.17 PROTEIN-RELATED"/>
    <property type="match status" value="1"/>
</dbReference>
<feature type="region of interest" description="Disordered" evidence="1">
    <location>
        <begin position="342"/>
        <end position="361"/>
    </location>
</feature>
<keyword evidence="5" id="KW-1185">Reference proteome</keyword>
<reference evidence="3" key="2">
    <citation type="submission" date="2023-04" db="EMBL/GenBank/DDBJ databases">
        <authorList>
            <person name="Bruccoleri R.E."/>
            <person name="Oakeley E.J."/>
            <person name="Faust A.-M."/>
            <person name="Dessus-Babus S."/>
            <person name="Altorfer M."/>
            <person name="Burckhardt D."/>
            <person name="Oertli M."/>
            <person name="Naumann U."/>
            <person name="Petersen F."/>
            <person name="Wong J."/>
        </authorList>
    </citation>
    <scope>NUCLEOTIDE SEQUENCE</scope>
    <source>
        <strain evidence="3">GSM-AAB239-AS_SAM_17_03QT</strain>
        <tissue evidence="3">Leaf</tissue>
    </source>
</reference>
<name>A0AAX6FBY1_IRIPA</name>
<evidence type="ECO:0000313" key="3">
    <source>
        <dbReference type="EMBL" id="KAJ6813683.1"/>
    </source>
</evidence>
<evidence type="ECO:0000313" key="4">
    <source>
        <dbReference type="EMBL" id="KAJ6823015.1"/>
    </source>
</evidence>
<dbReference type="InterPro" id="IPR000313">
    <property type="entry name" value="PWWP_dom"/>
</dbReference>
<dbReference type="AlphaFoldDB" id="A0AAX6FBY1"/>
<evidence type="ECO:0000259" key="2">
    <source>
        <dbReference type="PROSITE" id="PS50812"/>
    </source>
</evidence>
<comment type="caution">
    <text evidence="3">The sequence shown here is derived from an EMBL/GenBank/DDBJ whole genome shotgun (WGS) entry which is preliminary data.</text>
</comment>
<gene>
    <name evidence="3" type="ORF">M6B38_142675</name>
    <name evidence="4" type="ORF">M6B38_386335</name>
</gene>
<feature type="region of interest" description="Disordered" evidence="1">
    <location>
        <begin position="258"/>
        <end position="281"/>
    </location>
</feature>
<accession>A0AAX6FBY1</accession>
<dbReference type="EMBL" id="JANAVB010030220">
    <property type="protein sequence ID" value="KAJ6813683.1"/>
    <property type="molecule type" value="Genomic_DNA"/>
</dbReference>
<dbReference type="SUPFAM" id="SSF63748">
    <property type="entry name" value="Tudor/PWWP/MBT"/>
    <property type="match status" value="1"/>
</dbReference>
<dbReference type="PROSITE" id="PS50812">
    <property type="entry name" value="PWWP"/>
    <property type="match status" value="1"/>
</dbReference>
<organism evidence="3 5">
    <name type="scientific">Iris pallida</name>
    <name type="common">Sweet iris</name>
    <dbReference type="NCBI Taxonomy" id="29817"/>
    <lineage>
        <taxon>Eukaryota</taxon>
        <taxon>Viridiplantae</taxon>
        <taxon>Streptophyta</taxon>
        <taxon>Embryophyta</taxon>
        <taxon>Tracheophyta</taxon>
        <taxon>Spermatophyta</taxon>
        <taxon>Magnoliopsida</taxon>
        <taxon>Liliopsida</taxon>
        <taxon>Asparagales</taxon>
        <taxon>Iridaceae</taxon>
        <taxon>Iridoideae</taxon>
        <taxon>Irideae</taxon>
        <taxon>Iris</taxon>
    </lineage>
</organism>
<dbReference type="InterPro" id="IPR044679">
    <property type="entry name" value="PWWP2-like"/>
</dbReference>
<reference evidence="3" key="1">
    <citation type="journal article" date="2023" name="GigaByte">
        <title>Genome assembly of the bearded iris, Iris pallida Lam.</title>
        <authorList>
            <person name="Bruccoleri R.E."/>
            <person name="Oakeley E.J."/>
            <person name="Faust A.M.E."/>
            <person name="Altorfer M."/>
            <person name="Dessus-Babus S."/>
            <person name="Burckhardt D."/>
            <person name="Oertli M."/>
            <person name="Naumann U."/>
            <person name="Petersen F."/>
            <person name="Wong J."/>
        </authorList>
    </citation>
    <scope>NUCLEOTIDE SEQUENCE</scope>
    <source>
        <strain evidence="3">GSM-AAB239-AS_SAM_17_03QT</strain>
    </source>
</reference>
<proteinExistence type="predicted"/>
<dbReference type="Gene3D" id="2.30.30.140">
    <property type="match status" value="1"/>
</dbReference>
<protein>
    <recommendedName>
        <fullName evidence="2">PWWP domain-containing protein</fullName>
    </recommendedName>
</protein>